<evidence type="ECO:0000259" key="5">
    <source>
        <dbReference type="PROSITE" id="PS50931"/>
    </source>
</evidence>
<sequence length="300" mass="33459">MRLRHIEVFHAIYTTGSITNAAQFLHVSQPSVSKVLAHAEMQLGFPLFQRQKGRLSPTSEAQMLFSEVDKVYKQIHAVRNTADNIRKSRSGSISIGLTPALGFDLLPASVAAYRRSHPEIHINLETIHNENVLQALLEHKIDLALMFSPPPLSGVEQQVICESELILMYPNDMLANQPESVAINILENKELIGIWDSGPLGDMLWNRINQEGISVESNIQVQTYFIAARLVAQKIGLCVVDEYTAAGNHNDNVSMATFSPPLNFTLSALHLENKSLSKIASEFLQEVKTMTNKWSLKQHP</sequence>
<dbReference type="PRINTS" id="PR00039">
    <property type="entry name" value="HTHLYSR"/>
</dbReference>
<reference evidence="6 7" key="1">
    <citation type="submission" date="2019-07" db="EMBL/GenBank/DDBJ databases">
        <title>Shewanella sp. YLB-06 whole genomic sequence.</title>
        <authorList>
            <person name="Yu L."/>
        </authorList>
    </citation>
    <scope>NUCLEOTIDE SEQUENCE [LARGE SCALE GENOMIC DNA]</scope>
    <source>
        <strain evidence="6 7">YLB-06</strain>
    </source>
</reference>
<dbReference type="Proteomes" id="UP000315947">
    <property type="component" value="Chromosome"/>
</dbReference>
<keyword evidence="4" id="KW-0804">Transcription</keyword>
<dbReference type="Pfam" id="PF03466">
    <property type="entry name" value="LysR_substrate"/>
    <property type="match status" value="1"/>
</dbReference>
<evidence type="ECO:0000256" key="4">
    <source>
        <dbReference type="ARBA" id="ARBA00023163"/>
    </source>
</evidence>
<name>A0ABX5X024_9GAMM</name>
<dbReference type="InterPro" id="IPR036388">
    <property type="entry name" value="WH-like_DNA-bd_sf"/>
</dbReference>
<keyword evidence="7" id="KW-1185">Reference proteome</keyword>
<protein>
    <submittedName>
        <fullName evidence="6">LysR family transcriptional regulator</fullName>
    </submittedName>
</protein>
<organism evidence="6 7">
    <name type="scientific">Shewanella psychropiezotolerans</name>
    <dbReference type="NCBI Taxonomy" id="2593655"/>
    <lineage>
        <taxon>Bacteria</taxon>
        <taxon>Pseudomonadati</taxon>
        <taxon>Pseudomonadota</taxon>
        <taxon>Gammaproteobacteria</taxon>
        <taxon>Alteromonadales</taxon>
        <taxon>Shewanellaceae</taxon>
        <taxon>Shewanella</taxon>
    </lineage>
</organism>
<dbReference type="InterPro" id="IPR005119">
    <property type="entry name" value="LysR_subst-bd"/>
</dbReference>
<dbReference type="RefSeq" id="WP_144047060.1">
    <property type="nucleotide sequence ID" value="NZ_CP041614.1"/>
</dbReference>
<evidence type="ECO:0000313" key="7">
    <source>
        <dbReference type="Proteomes" id="UP000315947"/>
    </source>
</evidence>
<dbReference type="PANTHER" id="PTHR30427">
    <property type="entry name" value="TRANSCRIPTIONAL ACTIVATOR PROTEIN LYSR"/>
    <property type="match status" value="1"/>
</dbReference>
<evidence type="ECO:0000256" key="2">
    <source>
        <dbReference type="ARBA" id="ARBA00023015"/>
    </source>
</evidence>
<dbReference type="Gene3D" id="3.40.190.290">
    <property type="match status" value="1"/>
</dbReference>
<dbReference type="Gene3D" id="1.10.10.10">
    <property type="entry name" value="Winged helix-like DNA-binding domain superfamily/Winged helix DNA-binding domain"/>
    <property type="match status" value="1"/>
</dbReference>
<dbReference type="InterPro" id="IPR036390">
    <property type="entry name" value="WH_DNA-bd_sf"/>
</dbReference>
<dbReference type="InterPro" id="IPR000847">
    <property type="entry name" value="LysR_HTH_N"/>
</dbReference>
<evidence type="ECO:0000313" key="6">
    <source>
        <dbReference type="EMBL" id="QDO84709.1"/>
    </source>
</evidence>
<accession>A0ABX5X024</accession>
<gene>
    <name evidence="6" type="ORF">FM037_17680</name>
</gene>
<proteinExistence type="inferred from homology"/>
<keyword evidence="3" id="KW-0238">DNA-binding</keyword>
<evidence type="ECO:0000256" key="3">
    <source>
        <dbReference type="ARBA" id="ARBA00023125"/>
    </source>
</evidence>
<dbReference type="SUPFAM" id="SSF53850">
    <property type="entry name" value="Periplasmic binding protein-like II"/>
    <property type="match status" value="1"/>
</dbReference>
<dbReference type="SUPFAM" id="SSF46785">
    <property type="entry name" value="Winged helix' DNA-binding domain"/>
    <property type="match status" value="1"/>
</dbReference>
<keyword evidence="2" id="KW-0805">Transcription regulation</keyword>
<feature type="domain" description="HTH lysR-type" evidence="5">
    <location>
        <begin position="1"/>
        <end position="58"/>
    </location>
</feature>
<evidence type="ECO:0000256" key="1">
    <source>
        <dbReference type="ARBA" id="ARBA00009437"/>
    </source>
</evidence>
<dbReference type="Pfam" id="PF00126">
    <property type="entry name" value="HTH_1"/>
    <property type="match status" value="1"/>
</dbReference>
<dbReference type="PROSITE" id="PS50931">
    <property type="entry name" value="HTH_LYSR"/>
    <property type="match status" value="1"/>
</dbReference>
<dbReference type="PANTHER" id="PTHR30427:SF1">
    <property type="entry name" value="TRANSCRIPTIONAL ACTIVATOR PROTEIN LYSR"/>
    <property type="match status" value="1"/>
</dbReference>
<comment type="similarity">
    <text evidence="1">Belongs to the LysR transcriptional regulatory family.</text>
</comment>
<dbReference type="EMBL" id="CP041614">
    <property type="protein sequence ID" value="QDO84709.1"/>
    <property type="molecule type" value="Genomic_DNA"/>
</dbReference>